<accession>A0ACD1AD26</accession>
<reference evidence="1" key="1">
    <citation type="submission" date="2019-08" db="EMBL/GenBank/DDBJ databases">
        <title>Genome sequence of Clostridiales bacterium MT110.</title>
        <authorList>
            <person name="Cao J."/>
        </authorList>
    </citation>
    <scope>NUCLEOTIDE SEQUENCE</scope>
    <source>
        <strain evidence="1">MT110</strain>
    </source>
</reference>
<proteinExistence type="predicted"/>
<sequence>MNSSKYRDEEYTRRPIRDLKDMINSSAELFADKNAFLVKNAPGGSYVPIKFSKFKTDIDEFGTALLDLGLGGKNIAVIGENRYEWVVSYLAVVNGVGVVVPLDRELPAQEVHNLLERSGTSAIIYSSKVGAVVEEAIQGIESIEYSISMDATDHIDHKLSMKKLQRAGRRLLMEEQRNFIDAEIDREAMCSLLFTSGTTGMAKGVMLSHKNITANVFNMSKFVDVSQNFTGLSVLPMHHTYELTCHVFTSMYQGCCVAICEGLKYIVKNMAESQANIMLGVPLIFESMHKKVWKKAEDSGKAKKMRAAVQLSKQLGKLNIKSTKKLFKAVHQAMGGHMQVFISGAAAIDPAVVEDFNAMGITMFQGYGMTENSPIIAVNKDRYYKPASVGLPMPGTEIRIIEEDENGVGEIICRGDSVMLGYYDNPEETAKVLVNGWLHTGDYGYFDKDGFLYISGRKKNVIVTKNGKNIFPEEVEFYLNKSDFISEVVVWGLDEEKSGDTIVCAEIFPDFTAVEAKFGKISEAELKRLLKKEIDEINEHMPLYKRVKRFDIREEEFEKTTTKKIKRYTANRV</sequence>
<evidence type="ECO:0000313" key="2">
    <source>
        <dbReference type="Proteomes" id="UP000594014"/>
    </source>
</evidence>
<dbReference type="EMBL" id="CP042469">
    <property type="protein sequence ID" value="QOX64427.1"/>
    <property type="molecule type" value="Genomic_DNA"/>
</dbReference>
<name>A0ACD1AD26_9FIRM</name>
<dbReference type="Proteomes" id="UP000594014">
    <property type="component" value="Chromosome"/>
</dbReference>
<keyword evidence="2" id="KW-1185">Reference proteome</keyword>
<gene>
    <name evidence="1" type="ORF">FRZ06_14290</name>
</gene>
<protein>
    <submittedName>
        <fullName evidence="1">AMP-binding protein</fullName>
    </submittedName>
</protein>
<organism evidence="1 2">
    <name type="scientific">Anoxybacterium hadale</name>
    <dbReference type="NCBI Taxonomy" id="3408580"/>
    <lineage>
        <taxon>Bacteria</taxon>
        <taxon>Bacillati</taxon>
        <taxon>Bacillota</taxon>
        <taxon>Clostridia</taxon>
        <taxon>Peptostreptococcales</taxon>
        <taxon>Anaerovoracaceae</taxon>
        <taxon>Anoxybacterium</taxon>
    </lineage>
</organism>
<evidence type="ECO:0000313" key="1">
    <source>
        <dbReference type="EMBL" id="QOX64427.1"/>
    </source>
</evidence>